<dbReference type="Pfam" id="PF13560">
    <property type="entry name" value="HTH_31"/>
    <property type="match status" value="1"/>
</dbReference>
<evidence type="ECO:0000313" key="3">
    <source>
        <dbReference type="Proteomes" id="UP000324965"/>
    </source>
</evidence>
<gene>
    <name evidence="2" type="ORF">FGF04_01255</name>
</gene>
<dbReference type="OrthoDB" id="5177600at2"/>
<sequence length="258" mass="28313">MFGSLLRFFRERAGMTQEGLGGHAGYSKSQVAMVERGERPPKGRLVEIADETLSAQGALLAAARKLRTSALPAWTATYAEIEADATALHTYANHVVPGLLQTEAYAQAAISCNYPPLEDEEIAEKVAARLARQQLLQRRPTPALSFVLEQITLTRPIGGCSVLKEQLQHVLEVGRRRNVEIQVMPSNRETHSGLNGPMILLETQDRSQLAYVDGQSGGYFINEQPSLGDLFGRYGTLRAQALTPEASTELIEQVTREL</sequence>
<dbReference type="CDD" id="cd00093">
    <property type="entry name" value="HTH_XRE"/>
    <property type="match status" value="1"/>
</dbReference>
<dbReference type="SUPFAM" id="SSF47413">
    <property type="entry name" value="lambda repressor-like DNA-binding domains"/>
    <property type="match status" value="1"/>
</dbReference>
<name>A0A5B0BLB0_9ACTN</name>
<organism evidence="2 3">
    <name type="scientific">Streptomyces apricus</name>
    <dbReference type="NCBI Taxonomy" id="1828112"/>
    <lineage>
        <taxon>Bacteria</taxon>
        <taxon>Bacillati</taxon>
        <taxon>Actinomycetota</taxon>
        <taxon>Actinomycetes</taxon>
        <taxon>Kitasatosporales</taxon>
        <taxon>Streptomycetaceae</taxon>
        <taxon>Streptomyces</taxon>
    </lineage>
</organism>
<dbReference type="Proteomes" id="UP000324965">
    <property type="component" value="Unassembled WGS sequence"/>
</dbReference>
<feature type="domain" description="HTH cro/C1-type" evidence="1">
    <location>
        <begin position="6"/>
        <end position="50"/>
    </location>
</feature>
<dbReference type="Pfam" id="PF19054">
    <property type="entry name" value="DUF5753"/>
    <property type="match status" value="1"/>
</dbReference>
<dbReference type="InterPro" id="IPR010982">
    <property type="entry name" value="Lambda_DNA-bd_dom_sf"/>
</dbReference>
<dbReference type="SMART" id="SM00530">
    <property type="entry name" value="HTH_XRE"/>
    <property type="match status" value="1"/>
</dbReference>
<dbReference type="PROSITE" id="PS50943">
    <property type="entry name" value="HTH_CROC1"/>
    <property type="match status" value="1"/>
</dbReference>
<comment type="caution">
    <text evidence="2">The sequence shown here is derived from an EMBL/GenBank/DDBJ whole genome shotgun (WGS) entry which is preliminary data.</text>
</comment>
<dbReference type="InterPro" id="IPR043917">
    <property type="entry name" value="DUF5753"/>
</dbReference>
<dbReference type="Gene3D" id="1.10.260.40">
    <property type="entry name" value="lambda repressor-like DNA-binding domains"/>
    <property type="match status" value="1"/>
</dbReference>
<evidence type="ECO:0000313" key="2">
    <source>
        <dbReference type="EMBL" id="KAA0943024.1"/>
    </source>
</evidence>
<protein>
    <submittedName>
        <fullName evidence="2">Helix-turn-helix domain-containing protein</fullName>
    </submittedName>
</protein>
<reference evidence="2 3" key="1">
    <citation type="submission" date="2019-05" db="EMBL/GenBank/DDBJ databases">
        <authorList>
            <person name="Hariharan J."/>
            <person name="Choudoir M.J."/>
            <person name="Diebold P."/>
            <person name="Panke-Buisse K."/>
            <person name="Buckley D.H."/>
        </authorList>
    </citation>
    <scope>NUCLEOTIDE SEQUENCE [LARGE SCALE GENOMIC DNA]</scope>
    <source>
        <strain evidence="2 3">SUN51</strain>
    </source>
</reference>
<dbReference type="InterPro" id="IPR001387">
    <property type="entry name" value="Cro/C1-type_HTH"/>
</dbReference>
<dbReference type="AlphaFoldDB" id="A0A5B0BLB0"/>
<proteinExistence type="predicted"/>
<dbReference type="GO" id="GO:0003677">
    <property type="term" value="F:DNA binding"/>
    <property type="evidence" value="ECO:0007669"/>
    <property type="project" value="InterPro"/>
</dbReference>
<dbReference type="EMBL" id="VDFC01000004">
    <property type="protein sequence ID" value="KAA0943024.1"/>
    <property type="molecule type" value="Genomic_DNA"/>
</dbReference>
<evidence type="ECO:0000259" key="1">
    <source>
        <dbReference type="PROSITE" id="PS50943"/>
    </source>
</evidence>
<accession>A0A5B0BLB0</accession>
<keyword evidence="3" id="KW-1185">Reference proteome</keyword>